<dbReference type="Pfam" id="PF08352">
    <property type="entry name" value="oligo_HPY"/>
    <property type="match status" value="1"/>
</dbReference>
<keyword evidence="3" id="KW-0547">Nucleotide-binding</keyword>
<keyword evidence="2" id="KW-0813">Transport</keyword>
<protein>
    <submittedName>
        <fullName evidence="6">ABC transporter ATP-binding protein</fullName>
    </submittedName>
</protein>
<dbReference type="EMBL" id="JAROAS010000037">
    <property type="protein sequence ID" value="MED4129609.1"/>
    <property type="molecule type" value="Genomic_DNA"/>
</dbReference>
<evidence type="ECO:0000313" key="7">
    <source>
        <dbReference type="Proteomes" id="UP001341820"/>
    </source>
</evidence>
<evidence type="ECO:0000259" key="5">
    <source>
        <dbReference type="PROSITE" id="PS50893"/>
    </source>
</evidence>
<dbReference type="PANTHER" id="PTHR43067:SF3">
    <property type="entry name" value="MALTOSE ABC TRANSPORTER, ATP-BINDING PROTEIN"/>
    <property type="match status" value="1"/>
</dbReference>
<proteinExistence type="inferred from homology"/>
<organism evidence="6 7">
    <name type="scientific">Shouchella miscanthi</name>
    <dbReference type="NCBI Taxonomy" id="2598861"/>
    <lineage>
        <taxon>Bacteria</taxon>
        <taxon>Bacillati</taxon>
        <taxon>Bacillota</taxon>
        <taxon>Bacilli</taxon>
        <taxon>Bacillales</taxon>
        <taxon>Bacillaceae</taxon>
        <taxon>Shouchella</taxon>
    </lineage>
</organism>
<dbReference type="NCBIfam" id="TIGR01727">
    <property type="entry name" value="oligo_HPY"/>
    <property type="match status" value="1"/>
</dbReference>
<dbReference type="Pfam" id="PF00005">
    <property type="entry name" value="ABC_tran"/>
    <property type="match status" value="1"/>
</dbReference>
<dbReference type="SMART" id="SM00382">
    <property type="entry name" value="AAA"/>
    <property type="match status" value="1"/>
</dbReference>
<evidence type="ECO:0000256" key="2">
    <source>
        <dbReference type="ARBA" id="ARBA00022448"/>
    </source>
</evidence>
<name>A0ABU6NPG9_9BACI</name>
<feature type="domain" description="ABC transporter" evidence="5">
    <location>
        <begin position="4"/>
        <end position="254"/>
    </location>
</feature>
<dbReference type="InterPro" id="IPR003593">
    <property type="entry name" value="AAA+_ATPase"/>
</dbReference>
<keyword evidence="4 6" id="KW-0067">ATP-binding</keyword>
<dbReference type="Proteomes" id="UP001341820">
    <property type="component" value="Unassembled WGS sequence"/>
</dbReference>
<dbReference type="InterPro" id="IPR003439">
    <property type="entry name" value="ABC_transporter-like_ATP-bd"/>
</dbReference>
<reference evidence="6 7" key="1">
    <citation type="submission" date="2023-03" db="EMBL/GenBank/DDBJ databases">
        <title>Bacillus Genome Sequencing.</title>
        <authorList>
            <person name="Dunlap C."/>
        </authorList>
    </citation>
    <scope>NUCLEOTIDE SEQUENCE [LARGE SCALE GENOMIC DNA]</scope>
    <source>
        <strain evidence="6 7">B-4107</strain>
    </source>
</reference>
<keyword evidence="7" id="KW-1185">Reference proteome</keyword>
<sequence>MSIAAFENVSVQFPTKLGVVTAVRNVSLSLPKGKITAIVGESGSGKSTLASTLLNHVISPGKIAKGRIQVAGKDVLKLTKQELRTYRWSEVAMVFQAAQNALNPVVKIEDQFIETYKEHRPRTEKDVIKKKTIELLQYVNLDPERVMGAYPHELSGGMKQRVMIAFSLLLDPKVLVLDEPTTALDVITQDYIFSILERINKDMGITMLLLSHDISIVARAADYMGVMYAGEIVEFGEIYSMFDRPKHPYTKMLIKAVPSLIHDLNEIKPIPGTSPNLLKRPSGCAFHPRCPFAMDSCTSQVPEFRSVHGQQVACHLYDQELNHEVVGG</sequence>
<evidence type="ECO:0000256" key="3">
    <source>
        <dbReference type="ARBA" id="ARBA00022741"/>
    </source>
</evidence>
<dbReference type="PANTHER" id="PTHR43067">
    <property type="entry name" value="OLIGOPEPTIDE/DIPEPTIDE ABC TRANSPORTER, ATPASE SUBUNIT"/>
    <property type="match status" value="1"/>
</dbReference>
<dbReference type="InterPro" id="IPR027417">
    <property type="entry name" value="P-loop_NTPase"/>
</dbReference>
<dbReference type="SUPFAM" id="SSF52540">
    <property type="entry name" value="P-loop containing nucleoside triphosphate hydrolases"/>
    <property type="match status" value="1"/>
</dbReference>
<dbReference type="InterPro" id="IPR013563">
    <property type="entry name" value="Oligopep_ABC_C"/>
</dbReference>
<comment type="similarity">
    <text evidence="1">Belongs to the ABC transporter superfamily.</text>
</comment>
<dbReference type="PROSITE" id="PS50893">
    <property type="entry name" value="ABC_TRANSPORTER_2"/>
    <property type="match status" value="1"/>
</dbReference>
<evidence type="ECO:0000313" key="6">
    <source>
        <dbReference type="EMBL" id="MED4129609.1"/>
    </source>
</evidence>
<dbReference type="Gene3D" id="3.40.50.300">
    <property type="entry name" value="P-loop containing nucleotide triphosphate hydrolases"/>
    <property type="match status" value="1"/>
</dbReference>
<accession>A0ABU6NPG9</accession>
<gene>
    <name evidence="6" type="ORF">P5F74_15855</name>
</gene>
<comment type="caution">
    <text evidence="6">The sequence shown here is derived from an EMBL/GenBank/DDBJ whole genome shotgun (WGS) entry which is preliminary data.</text>
</comment>
<dbReference type="GO" id="GO:0005524">
    <property type="term" value="F:ATP binding"/>
    <property type="evidence" value="ECO:0007669"/>
    <property type="project" value="UniProtKB-KW"/>
</dbReference>
<evidence type="ECO:0000256" key="4">
    <source>
        <dbReference type="ARBA" id="ARBA00022840"/>
    </source>
</evidence>
<dbReference type="CDD" id="cd03257">
    <property type="entry name" value="ABC_NikE_OppD_transporters"/>
    <property type="match status" value="1"/>
</dbReference>
<dbReference type="RefSeq" id="WP_328238238.1">
    <property type="nucleotide sequence ID" value="NZ_JAROAS010000037.1"/>
</dbReference>
<evidence type="ECO:0000256" key="1">
    <source>
        <dbReference type="ARBA" id="ARBA00005417"/>
    </source>
</evidence>